<reference evidence="9" key="1">
    <citation type="journal article" date="2020" name="Stud. Mycol.">
        <title>101 Dothideomycetes genomes: a test case for predicting lifestyles and emergence of pathogens.</title>
        <authorList>
            <person name="Haridas S."/>
            <person name="Albert R."/>
            <person name="Binder M."/>
            <person name="Bloem J."/>
            <person name="Labutti K."/>
            <person name="Salamov A."/>
            <person name="Andreopoulos B."/>
            <person name="Baker S."/>
            <person name="Barry K."/>
            <person name="Bills G."/>
            <person name="Bluhm B."/>
            <person name="Cannon C."/>
            <person name="Castanera R."/>
            <person name="Culley D."/>
            <person name="Daum C."/>
            <person name="Ezra D."/>
            <person name="Gonzalez J."/>
            <person name="Henrissat B."/>
            <person name="Kuo A."/>
            <person name="Liang C."/>
            <person name="Lipzen A."/>
            <person name="Lutzoni F."/>
            <person name="Magnuson J."/>
            <person name="Mondo S."/>
            <person name="Nolan M."/>
            <person name="Ohm R."/>
            <person name="Pangilinan J."/>
            <person name="Park H.-J."/>
            <person name="Ramirez L."/>
            <person name="Alfaro M."/>
            <person name="Sun H."/>
            <person name="Tritt A."/>
            <person name="Yoshinaga Y."/>
            <person name="Zwiers L.-H."/>
            <person name="Turgeon B."/>
            <person name="Goodwin S."/>
            <person name="Spatafora J."/>
            <person name="Crous P."/>
            <person name="Grigoriev I."/>
        </authorList>
    </citation>
    <scope>NUCLEOTIDE SEQUENCE</scope>
    <source>
        <strain evidence="9">CBS 260.36</strain>
    </source>
</reference>
<feature type="disulfide bond" evidence="6">
    <location>
        <begin position="315"/>
        <end position="348"/>
    </location>
</feature>
<dbReference type="Proteomes" id="UP000799439">
    <property type="component" value="Unassembled WGS sequence"/>
</dbReference>
<dbReference type="PROSITE" id="PS51767">
    <property type="entry name" value="PEPTIDASE_A1"/>
    <property type="match status" value="1"/>
</dbReference>
<feature type="signal peptide" evidence="7">
    <location>
        <begin position="1"/>
        <end position="18"/>
    </location>
</feature>
<feature type="domain" description="Peptidase A1" evidence="8">
    <location>
        <begin position="83"/>
        <end position="387"/>
    </location>
</feature>
<dbReference type="InterPro" id="IPR034163">
    <property type="entry name" value="Aspergillopepsin-like_cat_dom"/>
</dbReference>
<keyword evidence="4" id="KW-0378">Hydrolase</keyword>
<dbReference type="PANTHER" id="PTHR47966:SF1">
    <property type="entry name" value="ASPARTYL PROTEINASE"/>
    <property type="match status" value="1"/>
</dbReference>
<dbReference type="InterPro" id="IPR021109">
    <property type="entry name" value="Peptidase_aspartic_dom_sf"/>
</dbReference>
<dbReference type="CDD" id="cd06097">
    <property type="entry name" value="Aspergillopepsin_like"/>
    <property type="match status" value="1"/>
</dbReference>
<evidence type="ECO:0000256" key="3">
    <source>
        <dbReference type="ARBA" id="ARBA00022750"/>
    </source>
</evidence>
<dbReference type="PANTHER" id="PTHR47966">
    <property type="entry name" value="BETA-SITE APP-CLEAVING ENZYME, ISOFORM A-RELATED"/>
    <property type="match status" value="1"/>
</dbReference>
<dbReference type="InterPro" id="IPR001461">
    <property type="entry name" value="Aspartic_peptidase_A1"/>
</dbReference>
<evidence type="ECO:0000313" key="10">
    <source>
        <dbReference type="Proteomes" id="UP000799439"/>
    </source>
</evidence>
<evidence type="ECO:0000256" key="2">
    <source>
        <dbReference type="ARBA" id="ARBA00022670"/>
    </source>
</evidence>
<organism evidence="9 10">
    <name type="scientific">Myriangium duriaei CBS 260.36</name>
    <dbReference type="NCBI Taxonomy" id="1168546"/>
    <lineage>
        <taxon>Eukaryota</taxon>
        <taxon>Fungi</taxon>
        <taxon>Dikarya</taxon>
        <taxon>Ascomycota</taxon>
        <taxon>Pezizomycotina</taxon>
        <taxon>Dothideomycetes</taxon>
        <taxon>Dothideomycetidae</taxon>
        <taxon>Myriangiales</taxon>
        <taxon>Myriangiaceae</taxon>
        <taxon>Myriangium</taxon>
    </lineage>
</organism>
<keyword evidence="6" id="KW-1015">Disulfide bond</keyword>
<evidence type="ECO:0000259" key="8">
    <source>
        <dbReference type="PROSITE" id="PS51767"/>
    </source>
</evidence>
<feature type="active site" evidence="5">
    <location>
        <position position="99"/>
    </location>
</feature>
<keyword evidence="10" id="KW-1185">Reference proteome</keyword>
<keyword evidence="7" id="KW-0732">Signal</keyword>
<protein>
    <submittedName>
        <fullName evidence="9">Acid protease</fullName>
    </submittedName>
</protein>
<dbReference type="OrthoDB" id="2747330at2759"/>
<dbReference type="AlphaFoldDB" id="A0A9P4J567"/>
<dbReference type="InterPro" id="IPR033121">
    <property type="entry name" value="PEPTIDASE_A1"/>
</dbReference>
<dbReference type="GO" id="GO:0006508">
    <property type="term" value="P:proteolysis"/>
    <property type="evidence" value="ECO:0007669"/>
    <property type="project" value="UniProtKB-KW"/>
</dbReference>
<dbReference type="SUPFAM" id="SSF50630">
    <property type="entry name" value="Acid proteases"/>
    <property type="match status" value="1"/>
</dbReference>
<dbReference type="GO" id="GO:0004190">
    <property type="term" value="F:aspartic-type endopeptidase activity"/>
    <property type="evidence" value="ECO:0007669"/>
    <property type="project" value="UniProtKB-KW"/>
</dbReference>
<sequence length="390" mass="41349">MHHSHSLLISALACLASAAPASQQQGLTFSLDTQPISTNGTVVHALEILKTYNKYNAKAPAAVVNAAKATGTVNATNIEDVLYTVALKIGNQTFNVQFDTGSSDLWVWSSLQPAAQRKGHTAYVPGKTATKLKGSTWNVTYASGQGGVGVVYTDKVSLGSMTVNKQAVEAATNFKGFKGVPLDGILGMGFRRLESIEPKAQPTLFDNIKSSLASPLFTSRLRRDAPGTYDFGFIDKTKYTGNISYVNVVSPKGYWGFNPGSYKIGNKSYTTALGHSIADTGTSLMYLSPKIVALYYAKVSGAFNSESAGGWVFPCSAKLPAFQITIGTGEFDIGGTNLNAGLVEGQWCFGGLQSDEGVGGNLLGDVFLRAVFTVWDQSTTPARLGFAKPT</sequence>
<keyword evidence="2 9" id="KW-0645">Protease</keyword>
<evidence type="ECO:0000256" key="4">
    <source>
        <dbReference type="ARBA" id="ARBA00022801"/>
    </source>
</evidence>
<dbReference type="EMBL" id="ML996083">
    <property type="protein sequence ID" value="KAF2154806.1"/>
    <property type="molecule type" value="Genomic_DNA"/>
</dbReference>
<dbReference type="Gene3D" id="2.40.70.10">
    <property type="entry name" value="Acid Proteases"/>
    <property type="match status" value="2"/>
</dbReference>
<comment type="caution">
    <text evidence="9">The sequence shown here is derived from an EMBL/GenBank/DDBJ whole genome shotgun (WGS) entry which is preliminary data.</text>
</comment>
<evidence type="ECO:0000256" key="7">
    <source>
        <dbReference type="SAM" id="SignalP"/>
    </source>
</evidence>
<gene>
    <name evidence="9" type="ORF">K461DRAFT_326770</name>
</gene>
<dbReference type="Pfam" id="PF00026">
    <property type="entry name" value="Asp"/>
    <property type="match status" value="1"/>
</dbReference>
<dbReference type="PRINTS" id="PR00792">
    <property type="entry name" value="PEPSIN"/>
</dbReference>
<proteinExistence type="inferred from homology"/>
<feature type="active site" evidence="5">
    <location>
        <position position="279"/>
    </location>
</feature>
<evidence type="ECO:0000313" key="9">
    <source>
        <dbReference type="EMBL" id="KAF2154806.1"/>
    </source>
</evidence>
<feature type="chain" id="PRO_5040451542" evidence="7">
    <location>
        <begin position="19"/>
        <end position="390"/>
    </location>
</feature>
<keyword evidence="3" id="KW-0064">Aspartyl protease</keyword>
<name>A0A9P4J567_9PEZI</name>
<comment type="similarity">
    <text evidence="1">Belongs to the peptidase A1 family.</text>
</comment>
<evidence type="ECO:0000256" key="1">
    <source>
        <dbReference type="ARBA" id="ARBA00007447"/>
    </source>
</evidence>
<evidence type="ECO:0000256" key="5">
    <source>
        <dbReference type="PIRSR" id="PIRSR601461-1"/>
    </source>
</evidence>
<accession>A0A9P4J567</accession>
<evidence type="ECO:0000256" key="6">
    <source>
        <dbReference type="PIRSR" id="PIRSR601461-2"/>
    </source>
</evidence>